<feature type="domain" description="Mce/MlaD" evidence="2">
    <location>
        <begin position="39"/>
        <end position="114"/>
    </location>
</feature>
<evidence type="ECO:0000259" key="2">
    <source>
        <dbReference type="Pfam" id="PF02470"/>
    </source>
</evidence>
<dbReference type="PANTHER" id="PTHR36698:SF2">
    <property type="entry name" value="MCE_MLAD DOMAIN-CONTAINING PROTEIN"/>
    <property type="match status" value="1"/>
</dbReference>
<dbReference type="OrthoDB" id="9808689at2"/>
<dbReference type="Proteomes" id="UP000195273">
    <property type="component" value="Chromosome"/>
</dbReference>
<dbReference type="AlphaFoldDB" id="A0A1Y0EDA1"/>
<name>A0A1Y0EDA1_9RHOB</name>
<feature type="transmembrane region" description="Helical" evidence="1">
    <location>
        <begin position="7"/>
        <end position="30"/>
    </location>
</feature>
<dbReference type="RefSeq" id="WP_087207951.1">
    <property type="nucleotide sequence ID" value="NZ_CP021431.1"/>
</dbReference>
<accession>A0A1Y0EDA1</accession>
<reference evidence="3 4" key="1">
    <citation type="submission" date="2017-05" db="EMBL/GenBank/DDBJ databases">
        <title>Genome Sequence of Loktanella vestfoldensis Strain SMR4r Isolated from a Culture of the Diatom Skeletonema marinoi.</title>
        <authorList>
            <person name="Topel M."/>
            <person name="Pinder M.I.M."/>
            <person name="Johansson O.N."/>
            <person name="Kourtchenko O."/>
            <person name="Godhe A."/>
            <person name="Clarke A.K."/>
        </authorList>
    </citation>
    <scope>NUCLEOTIDE SEQUENCE [LARGE SCALE GENOMIC DNA]</scope>
    <source>
        <strain evidence="3 4">SMR4r</strain>
    </source>
</reference>
<dbReference type="InterPro" id="IPR003399">
    <property type="entry name" value="Mce/MlaD"/>
</dbReference>
<proteinExistence type="predicted"/>
<sequence length="564" mass="59060">METRANFVLIGMFTLAAILGTLGFFIWLAAVQLDRQYMTYGILLDDVSGLDAAGAVTYNGIAVGSVIGLRIFEDDPSKVFTTIEVDAATPISTATIAQLQSQGVTGVAFISLSARDVAAAPITTIAGGLPIIESKRSTVQALVEDAPNLLAEARLLLQQVQGFAGAENQALVADILRNLSRTTGRLDQALNDFSEISGTVRDATAQITQFTERLDTIGEAVEVTLRSTDSALVAVQQAFVSADVVLNTTGPMLDRAEGAFGLAEDLLRDQIPAILAQVSDTVAQTYAAVQDIQLRTGQTLDGFSDTASLLNARLVELETTLADATIAFDAVTTASESLEMLVEGDGAAFITEARAAVATIETVVNTDLPLIVSDVRRAVQTAAVAVEDVAADVTGFTSRLTPLADDTQMAITSATELIAQAQTSLAALNTTLGVVDGALGSAQTTFDSANDLLQTDIGPVLSDLRLSADRISTAVEDVTSDVPAIAADLRALIARADQVVVQVQDAVAQSAPGISDFSTGGLTELSRLATEARGLIATLNGLTRRIENDPAGFILDNRVPEYRR</sequence>
<organism evidence="3 4">
    <name type="scientific">Yoonia vestfoldensis</name>
    <dbReference type="NCBI Taxonomy" id="245188"/>
    <lineage>
        <taxon>Bacteria</taxon>
        <taxon>Pseudomonadati</taxon>
        <taxon>Pseudomonadota</taxon>
        <taxon>Alphaproteobacteria</taxon>
        <taxon>Rhodobacterales</taxon>
        <taxon>Paracoccaceae</taxon>
        <taxon>Yoonia</taxon>
    </lineage>
</organism>
<evidence type="ECO:0000256" key="1">
    <source>
        <dbReference type="SAM" id="Phobius"/>
    </source>
</evidence>
<dbReference type="PANTHER" id="PTHR36698">
    <property type="entry name" value="BLL5892 PROTEIN"/>
    <property type="match status" value="1"/>
</dbReference>
<keyword evidence="1" id="KW-0472">Membrane</keyword>
<keyword evidence="4" id="KW-1185">Reference proteome</keyword>
<dbReference type="EMBL" id="CP021431">
    <property type="protein sequence ID" value="ARU01282.1"/>
    <property type="molecule type" value="Genomic_DNA"/>
</dbReference>
<dbReference type="Pfam" id="PF02470">
    <property type="entry name" value="MlaD"/>
    <property type="match status" value="1"/>
</dbReference>
<dbReference type="STRING" id="1122181.GCA_000382265_00691"/>
<gene>
    <name evidence="3" type="ORF">LOKVESSMR4R_01970</name>
</gene>
<evidence type="ECO:0000313" key="3">
    <source>
        <dbReference type="EMBL" id="ARU01282.1"/>
    </source>
</evidence>
<dbReference type="KEGG" id="lvs:LOKVESSMR4R_01970"/>
<protein>
    <submittedName>
        <fullName evidence="3">MlaD protein</fullName>
    </submittedName>
</protein>
<keyword evidence="1" id="KW-0812">Transmembrane</keyword>
<keyword evidence="1" id="KW-1133">Transmembrane helix</keyword>
<evidence type="ECO:0000313" key="4">
    <source>
        <dbReference type="Proteomes" id="UP000195273"/>
    </source>
</evidence>